<dbReference type="GO" id="GO:0003779">
    <property type="term" value="F:actin binding"/>
    <property type="evidence" value="ECO:0007669"/>
    <property type="project" value="UniProtKB-KW"/>
</dbReference>
<dbReference type="InterPro" id="IPR025903">
    <property type="entry name" value="Phostensin/Taperin_N_dom"/>
</dbReference>
<reference evidence="8" key="3">
    <citation type="submission" date="2025-09" db="UniProtKB">
        <authorList>
            <consortium name="Ensembl"/>
        </authorList>
    </citation>
    <scope>IDENTIFICATION</scope>
</reference>
<feature type="compositionally biased region" description="Acidic residues" evidence="5">
    <location>
        <begin position="661"/>
        <end position="676"/>
    </location>
</feature>
<dbReference type="EMBL" id="AFYH01120975">
    <property type="status" value="NOT_ANNOTATED_CDS"/>
    <property type="molecule type" value="Genomic_DNA"/>
</dbReference>
<dbReference type="AlphaFoldDB" id="H3B0I1"/>
<evidence type="ECO:0000256" key="1">
    <source>
        <dbReference type="ARBA" id="ARBA00004496"/>
    </source>
</evidence>
<dbReference type="FunCoup" id="H3B0I1">
    <property type="interactions" value="310"/>
</dbReference>
<keyword evidence="3" id="KW-0597">Phosphoprotein</keyword>
<dbReference type="GO" id="GO:0019902">
    <property type="term" value="F:phosphatase binding"/>
    <property type="evidence" value="ECO:0007669"/>
    <property type="project" value="InterPro"/>
</dbReference>
<dbReference type="Proteomes" id="UP000008672">
    <property type="component" value="Unassembled WGS sequence"/>
</dbReference>
<evidence type="ECO:0000313" key="9">
    <source>
        <dbReference type="Proteomes" id="UP000008672"/>
    </source>
</evidence>
<dbReference type="PANTHER" id="PTHR21685">
    <property type="entry name" value="TON-B BOX DOMAIN"/>
    <property type="match status" value="1"/>
</dbReference>
<dbReference type="PANTHER" id="PTHR21685:SF1">
    <property type="entry name" value="TAPERIN"/>
    <property type="match status" value="1"/>
</dbReference>
<feature type="region of interest" description="Disordered" evidence="5">
    <location>
        <begin position="423"/>
        <end position="595"/>
    </location>
</feature>
<evidence type="ECO:0000259" key="7">
    <source>
        <dbReference type="Pfam" id="PF13916"/>
    </source>
</evidence>
<evidence type="ECO:0000259" key="6">
    <source>
        <dbReference type="Pfam" id="PF13914"/>
    </source>
</evidence>
<evidence type="ECO:0000256" key="4">
    <source>
        <dbReference type="ARBA" id="ARBA00023203"/>
    </source>
</evidence>
<feature type="compositionally biased region" description="Polar residues" evidence="5">
    <location>
        <begin position="686"/>
        <end position="711"/>
    </location>
</feature>
<feature type="region of interest" description="Disordered" evidence="5">
    <location>
        <begin position="136"/>
        <end position="334"/>
    </location>
</feature>
<feature type="compositionally biased region" description="Low complexity" evidence="5">
    <location>
        <begin position="180"/>
        <end position="191"/>
    </location>
</feature>
<feature type="compositionally biased region" description="Low complexity" evidence="5">
    <location>
        <begin position="304"/>
        <end position="317"/>
    </location>
</feature>
<dbReference type="GeneTree" id="ENSGT00530000064035"/>
<feature type="compositionally biased region" description="Low complexity" evidence="5">
    <location>
        <begin position="155"/>
        <end position="169"/>
    </location>
</feature>
<feature type="compositionally biased region" description="Polar residues" evidence="5">
    <location>
        <begin position="547"/>
        <end position="562"/>
    </location>
</feature>
<evidence type="ECO:0000313" key="8">
    <source>
        <dbReference type="Ensembl" id="ENSLACP00000015402.1"/>
    </source>
</evidence>
<evidence type="ECO:0000256" key="2">
    <source>
        <dbReference type="ARBA" id="ARBA00022490"/>
    </source>
</evidence>
<dbReference type="InterPro" id="IPR025907">
    <property type="entry name" value="Phostensin/Taperin_PP1-bd_dom"/>
</dbReference>
<dbReference type="OMA" id="SKWQQNG"/>
<feature type="compositionally biased region" description="Basic and acidic residues" evidence="5">
    <location>
        <begin position="136"/>
        <end position="149"/>
    </location>
</feature>
<feature type="compositionally biased region" description="Basic and acidic residues" evidence="5">
    <location>
        <begin position="286"/>
        <end position="297"/>
    </location>
</feature>
<feature type="compositionally biased region" description="Polar residues" evidence="5">
    <location>
        <begin position="227"/>
        <end position="236"/>
    </location>
</feature>
<organism evidence="8 9">
    <name type="scientific">Latimeria chalumnae</name>
    <name type="common">Coelacanth</name>
    <dbReference type="NCBI Taxonomy" id="7897"/>
    <lineage>
        <taxon>Eukaryota</taxon>
        <taxon>Metazoa</taxon>
        <taxon>Chordata</taxon>
        <taxon>Craniata</taxon>
        <taxon>Vertebrata</taxon>
        <taxon>Euteleostomi</taxon>
        <taxon>Coelacanthiformes</taxon>
        <taxon>Coelacanthidae</taxon>
        <taxon>Latimeria</taxon>
    </lineage>
</organism>
<name>H3B0I1_LATCH</name>
<dbReference type="eggNOG" id="ENOG502RHCM">
    <property type="taxonomic scope" value="Eukaryota"/>
</dbReference>
<keyword evidence="2" id="KW-0963">Cytoplasm</keyword>
<dbReference type="Ensembl" id="ENSLACT00000015508.1">
    <property type="protein sequence ID" value="ENSLACP00000015402.1"/>
    <property type="gene ID" value="ENSLACG00000013559.1"/>
</dbReference>
<proteinExistence type="predicted"/>
<feature type="compositionally biased region" description="Polar residues" evidence="5">
    <location>
        <begin position="570"/>
        <end position="580"/>
    </location>
</feature>
<dbReference type="EMBL" id="AFYH01120977">
    <property type="status" value="NOT_ANNOTATED_CDS"/>
    <property type="molecule type" value="Genomic_DNA"/>
</dbReference>
<feature type="compositionally biased region" description="Basic and acidic residues" evidence="5">
    <location>
        <begin position="468"/>
        <end position="488"/>
    </location>
</feature>
<dbReference type="EMBL" id="AFYH01120976">
    <property type="status" value="NOT_ANNOTATED_CDS"/>
    <property type="molecule type" value="Genomic_DNA"/>
</dbReference>
<dbReference type="InParanoid" id="H3B0I1"/>
<dbReference type="Pfam" id="PF13914">
    <property type="entry name" value="Phostensin"/>
    <property type="match status" value="1"/>
</dbReference>
<dbReference type="HOGENOM" id="CLU_023685_1_0_1"/>
<dbReference type="Pfam" id="PF13916">
    <property type="entry name" value="Phostensin_N"/>
    <property type="match status" value="1"/>
</dbReference>
<protein>
    <submittedName>
        <fullName evidence="8">Taperin</fullName>
    </submittedName>
</protein>
<feature type="domain" description="Phostensin/Taperin N-terminal" evidence="7">
    <location>
        <begin position="1"/>
        <end position="81"/>
    </location>
</feature>
<reference evidence="9" key="1">
    <citation type="submission" date="2011-08" db="EMBL/GenBank/DDBJ databases">
        <title>The draft genome of Latimeria chalumnae.</title>
        <authorList>
            <person name="Di Palma F."/>
            <person name="Alfoldi J."/>
            <person name="Johnson J."/>
            <person name="Berlin A."/>
            <person name="Gnerre S."/>
            <person name="Jaffe D."/>
            <person name="MacCallum I."/>
            <person name="Young S."/>
            <person name="Walker B.J."/>
            <person name="Lander E."/>
            <person name="Lindblad-Toh K."/>
        </authorList>
    </citation>
    <scope>NUCLEOTIDE SEQUENCE [LARGE SCALE GENOMIC DNA]</scope>
    <source>
        <strain evidence="9">Wild caught</strain>
    </source>
</reference>
<keyword evidence="4" id="KW-0009">Actin-binding</keyword>
<dbReference type="InterPro" id="IPR026671">
    <property type="entry name" value="PPP1R18/Tprn"/>
</dbReference>
<keyword evidence="9" id="KW-1185">Reference proteome</keyword>
<evidence type="ECO:0000256" key="5">
    <source>
        <dbReference type="SAM" id="MobiDB-lite"/>
    </source>
</evidence>
<gene>
    <name evidence="8" type="primary">TPRN</name>
</gene>
<comment type="subcellular location">
    <subcellularLocation>
        <location evidence="1">Cytoplasm</location>
    </subcellularLocation>
</comment>
<reference evidence="8" key="2">
    <citation type="submission" date="2025-08" db="UniProtKB">
        <authorList>
            <consortium name="Ensembl"/>
        </authorList>
    </citation>
    <scope>IDENTIFICATION</scope>
</reference>
<feature type="compositionally biased region" description="Basic and acidic residues" evidence="5">
    <location>
        <begin position="496"/>
        <end position="505"/>
    </location>
</feature>
<sequence length="771" mass="84872">MPAWKRDILERRRAKMGISGVDPFGSGGNTSKETENLVLRESIGPIHENPFIKLEKERRRRKARNASKPIQQILEMYNNVPGIRTIRAENIIIIESDPDYFPDQNNVAEIRASEVVIYEPAFSKNGRVSKLLEKFDQNSEPYHRERENKPPSLPKSPVSVTPTTTLRPSLKPSSPTVGLPSVSEPNSPVSPKLIPSSHLNSPGHTVPSSPLFTTETKPETKLKDSTSRAAGNTFTVSPKAKNRGPVANGQIAHSDSTTMQEEGKKDIVSITNGDSGKEANTWRPKSASDIEKSDHPFLRKPQQSSNVSKAVKSSATSPETLKLSHKEEGSSATLYPSMQVSASTSLNDTFEIKQAAKPDINSIPDTDVQAKALANIKMQSKNSFVVIPKKRPNSLLETKDAEEKSKMEYTSTSVVQENKFVAVPTEQPGQPADDKPISTEESLTLEISDEERKKTDLPPSYPSTEKLPSSERQADLEHIQVWKSEGQDPKVPAPDIHNEDSKIDEMLPVTNIDDIVDSEDTEVSKGSESALKLNDSTVPPYQPHQPIAQNSVLQRKTGNTFTVVPKRKTTALQQDSSGTHETPPKNGPAEGLEAPHAKLGMLLKKRYPGVNEIEVVGGYLSLEKSCLSNGSTRKKMKISFNEASLQTTFEYPSEGSLVEEGHEEESESESESEEEEKTSTFFIPRPSNNSLPVGNSPLRTSPLNSVSAGLSSYTPKHSVAFSKWQEQKYEEKALDQDITQQDHLPTEGEVMLTPADNSASFDFSSEPALYF</sequence>
<dbReference type="EMBL" id="AFYH01120978">
    <property type="status" value="NOT_ANNOTATED_CDS"/>
    <property type="molecule type" value="Genomic_DNA"/>
</dbReference>
<dbReference type="EMBL" id="AFYH01120974">
    <property type="status" value="NOT_ANNOTATED_CDS"/>
    <property type="molecule type" value="Genomic_DNA"/>
</dbReference>
<feature type="compositionally biased region" description="Polar residues" evidence="5">
    <location>
        <begin position="251"/>
        <end position="260"/>
    </location>
</feature>
<feature type="domain" description="Phostensin/Taperin PP1-binding" evidence="6">
    <location>
        <begin position="541"/>
        <end position="658"/>
    </location>
</feature>
<dbReference type="GO" id="GO:0005737">
    <property type="term" value="C:cytoplasm"/>
    <property type="evidence" value="ECO:0007669"/>
    <property type="project" value="UniProtKB-SubCell"/>
</dbReference>
<evidence type="ECO:0000256" key="3">
    <source>
        <dbReference type="ARBA" id="ARBA00022553"/>
    </source>
</evidence>
<accession>H3B0I1</accession>
<feature type="region of interest" description="Disordered" evidence="5">
    <location>
        <begin position="650"/>
        <end position="711"/>
    </location>
</feature>
<feature type="compositionally biased region" description="Basic and acidic residues" evidence="5">
    <location>
        <begin position="216"/>
        <end position="226"/>
    </location>
</feature>
<feature type="compositionally biased region" description="Polar residues" evidence="5">
    <location>
        <begin position="197"/>
        <end position="215"/>
    </location>
</feature>